<gene>
    <name evidence="5" type="ORF">LSTR_LSTR011254</name>
</gene>
<dbReference type="PROSITE" id="PS50192">
    <property type="entry name" value="T_SNARE"/>
    <property type="match status" value="1"/>
</dbReference>
<feature type="coiled-coil region" evidence="2">
    <location>
        <begin position="60"/>
        <end position="90"/>
    </location>
</feature>
<reference evidence="5 6" key="1">
    <citation type="journal article" date="2017" name="Gigascience">
        <title>Genome sequence of the small brown planthopper, Laodelphax striatellus.</title>
        <authorList>
            <person name="Zhu J."/>
            <person name="Jiang F."/>
            <person name="Wang X."/>
            <person name="Yang P."/>
            <person name="Bao Y."/>
            <person name="Zhao W."/>
            <person name="Wang W."/>
            <person name="Lu H."/>
            <person name="Wang Q."/>
            <person name="Cui N."/>
            <person name="Li J."/>
            <person name="Chen X."/>
            <person name="Luo L."/>
            <person name="Yu J."/>
            <person name="Kang L."/>
            <person name="Cui F."/>
        </authorList>
    </citation>
    <scope>NUCLEOTIDE SEQUENCE [LARGE SCALE GENOMIC DNA]</scope>
    <source>
        <strain evidence="5">Lst14</strain>
    </source>
</reference>
<dbReference type="OrthoDB" id="10035606at2759"/>
<dbReference type="GO" id="GO:0000149">
    <property type="term" value="F:SNARE binding"/>
    <property type="evidence" value="ECO:0007669"/>
    <property type="project" value="TreeGrafter"/>
</dbReference>
<keyword evidence="3" id="KW-0472">Membrane</keyword>
<keyword evidence="6" id="KW-1185">Reference proteome</keyword>
<organism evidence="5 6">
    <name type="scientific">Laodelphax striatellus</name>
    <name type="common">Small brown planthopper</name>
    <name type="synonym">Delphax striatella</name>
    <dbReference type="NCBI Taxonomy" id="195883"/>
    <lineage>
        <taxon>Eukaryota</taxon>
        <taxon>Metazoa</taxon>
        <taxon>Ecdysozoa</taxon>
        <taxon>Arthropoda</taxon>
        <taxon>Hexapoda</taxon>
        <taxon>Insecta</taxon>
        <taxon>Pterygota</taxon>
        <taxon>Neoptera</taxon>
        <taxon>Paraneoptera</taxon>
        <taxon>Hemiptera</taxon>
        <taxon>Auchenorrhyncha</taxon>
        <taxon>Fulgoroidea</taxon>
        <taxon>Delphacidae</taxon>
        <taxon>Criomorphinae</taxon>
        <taxon>Laodelphax</taxon>
    </lineage>
</organism>
<feature type="transmembrane region" description="Helical" evidence="3">
    <location>
        <begin position="230"/>
        <end position="250"/>
    </location>
</feature>
<dbReference type="InterPro" id="IPR045242">
    <property type="entry name" value="Syntaxin"/>
</dbReference>
<sequence>MERTRSNSQSSIQSLTDSKQPLKWMELPITKFNEIAVPHHITQLKEMKLNIQKMARSGDYENMRKEQVKAKKVIEQLRALVREMDILRNKVLDSDLNKFDKSINSSRQTALSALQEYKDMLEKLSSPVPEYNENTNSDDEFNQQQMSAMVEASIKLSELSEDVRRQERKTIAVEELQQEVEEVNELYQQLAVMVGSQAEAVTKIESNVEETAVKVEEGERILRHAAKLKIPSYGLAGALLGTFLAGPVGFVAGFKLGSVAAVTGSFLGFTGGRYLKSVHESHIETQQAPALTATE</sequence>
<dbReference type="Proteomes" id="UP000291343">
    <property type="component" value="Unassembled WGS sequence"/>
</dbReference>
<accession>A0A482X3D5</accession>
<evidence type="ECO:0000313" key="6">
    <source>
        <dbReference type="Proteomes" id="UP000291343"/>
    </source>
</evidence>
<dbReference type="GO" id="GO:0005484">
    <property type="term" value="F:SNAP receptor activity"/>
    <property type="evidence" value="ECO:0007669"/>
    <property type="project" value="TreeGrafter"/>
</dbReference>
<dbReference type="EMBL" id="QKKF02019422">
    <property type="protein sequence ID" value="RZF40126.1"/>
    <property type="molecule type" value="Genomic_DNA"/>
</dbReference>
<dbReference type="GO" id="GO:0012505">
    <property type="term" value="C:endomembrane system"/>
    <property type="evidence" value="ECO:0007669"/>
    <property type="project" value="TreeGrafter"/>
</dbReference>
<dbReference type="InterPro" id="IPR059001">
    <property type="entry name" value="STX17_N"/>
</dbReference>
<proteinExistence type="inferred from homology"/>
<comment type="caution">
    <text evidence="5">The sequence shown here is derived from an EMBL/GenBank/DDBJ whole genome shotgun (WGS) entry which is preliminary data.</text>
</comment>
<dbReference type="PANTHER" id="PTHR19957">
    <property type="entry name" value="SYNTAXIN"/>
    <property type="match status" value="1"/>
</dbReference>
<evidence type="ECO:0000256" key="1">
    <source>
        <dbReference type="ARBA" id="ARBA00009063"/>
    </source>
</evidence>
<dbReference type="InterPro" id="IPR010989">
    <property type="entry name" value="SNARE"/>
</dbReference>
<dbReference type="GO" id="GO:0048278">
    <property type="term" value="P:vesicle docking"/>
    <property type="evidence" value="ECO:0007669"/>
    <property type="project" value="TreeGrafter"/>
</dbReference>
<dbReference type="Pfam" id="PF26585">
    <property type="entry name" value="STX17_N"/>
    <property type="match status" value="1"/>
</dbReference>
<name>A0A482X3D5_LAOST</name>
<evidence type="ECO:0000313" key="5">
    <source>
        <dbReference type="EMBL" id="RZF40126.1"/>
    </source>
</evidence>
<dbReference type="GO" id="GO:0031201">
    <property type="term" value="C:SNARE complex"/>
    <property type="evidence" value="ECO:0007669"/>
    <property type="project" value="TreeGrafter"/>
</dbReference>
<dbReference type="AlphaFoldDB" id="A0A482X3D5"/>
<evidence type="ECO:0000259" key="4">
    <source>
        <dbReference type="PROSITE" id="PS50192"/>
    </source>
</evidence>
<dbReference type="SMART" id="SM00397">
    <property type="entry name" value="t_SNARE"/>
    <property type="match status" value="1"/>
</dbReference>
<keyword evidence="3" id="KW-1133">Transmembrane helix</keyword>
<evidence type="ECO:0000256" key="2">
    <source>
        <dbReference type="SAM" id="Coils"/>
    </source>
</evidence>
<comment type="similarity">
    <text evidence="1">Belongs to the syntaxin family.</text>
</comment>
<dbReference type="Gene3D" id="1.20.5.110">
    <property type="match status" value="1"/>
</dbReference>
<dbReference type="SUPFAM" id="SSF47661">
    <property type="entry name" value="t-snare proteins"/>
    <property type="match status" value="1"/>
</dbReference>
<dbReference type="InParanoid" id="A0A482X3D5"/>
<feature type="coiled-coil region" evidence="2">
    <location>
        <begin position="149"/>
        <end position="193"/>
    </location>
</feature>
<dbReference type="FunCoup" id="A0A482X3D5">
    <property type="interactions" value="1645"/>
</dbReference>
<keyword evidence="2" id="KW-0175">Coiled coil</keyword>
<evidence type="ECO:0000256" key="3">
    <source>
        <dbReference type="SAM" id="Phobius"/>
    </source>
</evidence>
<protein>
    <recommendedName>
        <fullName evidence="4">t-SNARE coiled-coil homology domain-containing protein</fullName>
    </recommendedName>
</protein>
<keyword evidence="3" id="KW-0812">Transmembrane</keyword>
<feature type="domain" description="T-SNARE coiled-coil homology" evidence="4">
    <location>
        <begin position="173"/>
        <end position="225"/>
    </location>
</feature>
<dbReference type="GO" id="GO:0006906">
    <property type="term" value="P:vesicle fusion"/>
    <property type="evidence" value="ECO:0007669"/>
    <property type="project" value="TreeGrafter"/>
</dbReference>
<dbReference type="STRING" id="195883.A0A482X3D5"/>
<dbReference type="GO" id="GO:0006886">
    <property type="term" value="P:intracellular protein transport"/>
    <property type="evidence" value="ECO:0007669"/>
    <property type="project" value="TreeGrafter"/>
</dbReference>
<dbReference type="InterPro" id="IPR000727">
    <property type="entry name" value="T_SNARE_dom"/>
</dbReference>